<keyword evidence="5 9" id="KW-0479">Metal-binding</keyword>
<evidence type="ECO:0000256" key="1">
    <source>
        <dbReference type="ARBA" id="ARBA00001971"/>
    </source>
</evidence>
<dbReference type="PRINTS" id="PR00463">
    <property type="entry name" value="EP450I"/>
</dbReference>
<comment type="similarity">
    <text evidence="3">Belongs to the cytochrome P450 family.</text>
</comment>
<dbReference type="InterPro" id="IPR002401">
    <property type="entry name" value="Cyt_P450_E_grp-I"/>
</dbReference>
<dbReference type="GO" id="GO:0004497">
    <property type="term" value="F:monooxygenase activity"/>
    <property type="evidence" value="ECO:0007669"/>
    <property type="project" value="UniProtKB-KW"/>
</dbReference>
<dbReference type="AlphaFoldDB" id="A0A061BFJ7"/>
<comment type="pathway">
    <text evidence="2">Secondary metabolite biosynthesis.</text>
</comment>
<dbReference type="PRINTS" id="PR00385">
    <property type="entry name" value="P450"/>
</dbReference>
<dbReference type="InterPro" id="IPR050364">
    <property type="entry name" value="Cytochrome_P450_fung"/>
</dbReference>
<evidence type="ECO:0000256" key="4">
    <source>
        <dbReference type="ARBA" id="ARBA00022617"/>
    </source>
</evidence>
<dbReference type="CDD" id="cd11065">
    <property type="entry name" value="CYP64-like"/>
    <property type="match status" value="1"/>
</dbReference>
<evidence type="ECO:0000256" key="8">
    <source>
        <dbReference type="ARBA" id="ARBA00023033"/>
    </source>
</evidence>
<evidence type="ECO:0000256" key="3">
    <source>
        <dbReference type="ARBA" id="ARBA00010617"/>
    </source>
</evidence>
<comment type="cofactor">
    <cofactor evidence="1 9">
        <name>heme</name>
        <dbReference type="ChEBI" id="CHEBI:30413"/>
    </cofactor>
</comment>
<dbReference type="EMBL" id="LK052955">
    <property type="protein sequence ID" value="CDR48732.1"/>
    <property type="molecule type" value="Genomic_DNA"/>
</dbReference>
<organism evidence="10">
    <name type="scientific">Rhodotorula toruloides</name>
    <name type="common">Yeast</name>
    <name type="synonym">Rhodosporidium toruloides</name>
    <dbReference type="NCBI Taxonomy" id="5286"/>
    <lineage>
        <taxon>Eukaryota</taxon>
        <taxon>Fungi</taxon>
        <taxon>Dikarya</taxon>
        <taxon>Basidiomycota</taxon>
        <taxon>Pucciniomycotina</taxon>
        <taxon>Microbotryomycetes</taxon>
        <taxon>Sporidiobolales</taxon>
        <taxon>Sporidiobolaceae</taxon>
        <taxon>Rhodotorula</taxon>
    </lineage>
</organism>
<dbReference type="PANTHER" id="PTHR46300">
    <property type="entry name" value="P450, PUTATIVE (EUROFUNG)-RELATED-RELATED"/>
    <property type="match status" value="1"/>
</dbReference>
<reference evidence="10" key="1">
    <citation type="journal article" date="2014" name="Genome Announc.">
        <title>Draft genome sequence of Rhodosporidium toruloides CECT1137, an oleaginous yeast of biotechnological interest.</title>
        <authorList>
            <person name="Morin N."/>
            <person name="Calcas X."/>
            <person name="Devillers H."/>
            <person name="Durrens P."/>
            <person name="Sherman D.J."/>
            <person name="Nicaud J.-M."/>
            <person name="Neuveglise C."/>
        </authorList>
    </citation>
    <scope>NUCLEOTIDE SEQUENCE</scope>
    <source>
        <strain evidence="10">CECT1137</strain>
    </source>
</reference>
<keyword evidence="6" id="KW-0560">Oxidoreductase</keyword>
<evidence type="ECO:0000256" key="2">
    <source>
        <dbReference type="ARBA" id="ARBA00005179"/>
    </source>
</evidence>
<dbReference type="GO" id="GO:0016705">
    <property type="term" value="F:oxidoreductase activity, acting on paired donors, with incorporation or reduction of molecular oxygen"/>
    <property type="evidence" value="ECO:0007669"/>
    <property type="project" value="InterPro"/>
</dbReference>
<dbReference type="OrthoDB" id="1055148at2759"/>
<keyword evidence="8" id="KW-0503">Monooxygenase</keyword>
<evidence type="ECO:0000256" key="7">
    <source>
        <dbReference type="ARBA" id="ARBA00023004"/>
    </source>
</evidence>
<evidence type="ECO:0000313" key="10">
    <source>
        <dbReference type="EMBL" id="CDR48732.1"/>
    </source>
</evidence>
<dbReference type="Gene3D" id="1.10.630.10">
    <property type="entry name" value="Cytochrome P450"/>
    <property type="match status" value="1"/>
</dbReference>
<keyword evidence="7 9" id="KW-0408">Iron</keyword>
<dbReference type="Pfam" id="PF00067">
    <property type="entry name" value="p450"/>
    <property type="match status" value="1"/>
</dbReference>
<evidence type="ECO:0000256" key="9">
    <source>
        <dbReference type="PIRSR" id="PIRSR602401-1"/>
    </source>
</evidence>
<evidence type="ECO:0000256" key="5">
    <source>
        <dbReference type="ARBA" id="ARBA00022723"/>
    </source>
</evidence>
<dbReference type="SUPFAM" id="SSF48264">
    <property type="entry name" value="Cytochrome P450"/>
    <property type="match status" value="1"/>
</dbReference>
<dbReference type="PANTHER" id="PTHR46300:SF1">
    <property type="entry name" value="P450, PUTATIVE (EUROFUNG)-RELATED"/>
    <property type="match status" value="1"/>
</dbReference>
<sequence length="540" mass="60312">MATFSNSTLPLAALPPLLSLGSTSTTTTAVLAALVAAAVLYAATSKKQKGPLPPGPPGYPIVGNLFDVPKSRPWVKFAEWTEQYGPIFTLKLGRTTMLVVGRAQPAIDLLDKRSAIYSSRARLIMTSELVSRGLRMTFMPYGDLWRRERRLLHQLTSPAAASTYEDIQELESTQLVRDMLNTPQEYWGHCQRYAGSTIMNIAFNKRANSPKEPAITRMRAVNEYMTKTAVAGRYLVDSVPILKYVPEVLAPFKREARAIFNETLSLFQSHVDDVKKNLAEGRDSHCFTKYILESQKAYQLKDEEATFLAGAMYGAGSDTTADGIATFMMAMITHPDIQARAQAELDKVVGRARLPTFADQPDLIYCGAIVREILRWRTVIAGGLAHASTEDDWYNGYFIPKGTVVLPNHWAIHLDPEVYPEPEKFNPDRFIKDGKLVGTKYSDVGHHGYGFGRRVCPGKHIADRSLFIVFTRLLWTLNFRPAIDPATGKEAPPSVDAFSEGFSSHPLPFTARMEPRGEWVKDVVEAEWREREHELEVAGK</sequence>
<evidence type="ECO:0000256" key="6">
    <source>
        <dbReference type="ARBA" id="ARBA00023002"/>
    </source>
</evidence>
<gene>
    <name evidence="10" type="ORF">RHTO0S_20e00166g</name>
</gene>
<proteinExistence type="inferred from homology"/>
<dbReference type="GO" id="GO:0020037">
    <property type="term" value="F:heme binding"/>
    <property type="evidence" value="ECO:0007669"/>
    <property type="project" value="InterPro"/>
</dbReference>
<name>A0A061BFJ7_RHOTO</name>
<keyword evidence="4 9" id="KW-0349">Heme</keyword>
<dbReference type="InterPro" id="IPR036396">
    <property type="entry name" value="Cyt_P450_sf"/>
</dbReference>
<feature type="binding site" description="axial binding residue" evidence="9">
    <location>
        <position position="456"/>
    </location>
    <ligand>
        <name>heme</name>
        <dbReference type="ChEBI" id="CHEBI:30413"/>
    </ligand>
    <ligandPart>
        <name>Fe</name>
        <dbReference type="ChEBI" id="CHEBI:18248"/>
    </ligandPart>
</feature>
<accession>A0A061BFJ7</accession>
<protein>
    <submittedName>
        <fullName evidence="10">RHTO0S20e00166g1_1</fullName>
    </submittedName>
</protein>
<dbReference type="GO" id="GO:0005506">
    <property type="term" value="F:iron ion binding"/>
    <property type="evidence" value="ECO:0007669"/>
    <property type="project" value="InterPro"/>
</dbReference>
<dbReference type="InterPro" id="IPR001128">
    <property type="entry name" value="Cyt_P450"/>
</dbReference>